<dbReference type="AlphaFoldDB" id="A0A0W8FPY9"/>
<gene>
    <name evidence="2" type="ORF">ASZ90_007245</name>
</gene>
<evidence type="ECO:0000259" key="1">
    <source>
        <dbReference type="Pfam" id="PF21956"/>
    </source>
</evidence>
<organism evidence="2">
    <name type="scientific">hydrocarbon metagenome</name>
    <dbReference type="NCBI Taxonomy" id="938273"/>
    <lineage>
        <taxon>unclassified sequences</taxon>
        <taxon>metagenomes</taxon>
        <taxon>ecological metagenomes</taxon>
    </lineage>
</organism>
<accession>A0A0W8FPY9</accession>
<evidence type="ECO:0000313" key="2">
    <source>
        <dbReference type="EMBL" id="KUG22960.1"/>
    </source>
</evidence>
<sequence>METLEKQELFWDVNLAQLDKNAHKRFIVKRILQFGDLDDLRWALTFYGYDGVRSIFLSSADQFDNKSRNFWRFYFHVHDGEECIKKQSMSEQNAFGKR</sequence>
<dbReference type="Pfam" id="PF21956">
    <property type="entry name" value="DUF6922"/>
    <property type="match status" value="1"/>
</dbReference>
<comment type="caution">
    <text evidence="2">The sequence shown here is derived from an EMBL/GenBank/DDBJ whole genome shotgun (WGS) entry which is preliminary data.</text>
</comment>
<protein>
    <recommendedName>
        <fullName evidence="1">DUF6922 domain-containing protein</fullName>
    </recommendedName>
</protein>
<name>A0A0W8FPY9_9ZZZZ</name>
<feature type="domain" description="DUF6922" evidence="1">
    <location>
        <begin position="8"/>
        <end position="55"/>
    </location>
</feature>
<proteinExistence type="predicted"/>
<reference evidence="2" key="1">
    <citation type="journal article" date="2015" name="Proc. Natl. Acad. Sci. U.S.A.">
        <title>Networks of energetic and metabolic interactions define dynamics in microbial communities.</title>
        <authorList>
            <person name="Embree M."/>
            <person name="Liu J.K."/>
            <person name="Al-Bassam M.M."/>
            <person name="Zengler K."/>
        </authorList>
    </citation>
    <scope>NUCLEOTIDE SEQUENCE</scope>
</reference>
<dbReference type="InterPro" id="IPR053830">
    <property type="entry name" value="DUF6922"/>
</dbReference>
<dbReference type="EMBL" id="LNQE01000929">
    <property type="protein sequence ID" value="KUG22960.1"/>
    <property type="molecule type" value="Genomic_DNA"/>
</dbReference>